<dbReference type="Pfam" id="PF00888">
    <property type="entry name" value="Cullin"/>
    <property type="match status" value="1"/>
</dbReference>
<evidence type="ECO:0000256" key="1">
    <source>
        <dbReference type="ARBA" id="ARBA00006019"/>
    </source>
</evidence>
<evidence type="ECO:0000313" key="4">
    <source>
        <dbReference type="EMBL" id="CED84248.1"/>
    </source>
</evidence>
<feature type="domain" description="Cullin N-terminal" evidence="3">
    <location>
        <begin position="32"/>
        <end position="211"/>
    </location>
</feature>
<name>A0A0F7SW39_PHARH</name>
<dbReference type="EMBL" id="LN483157">
    <property type="protein sequence ID" value="CED84248.1"/>
    <property type="molecule type" value="Genomic_DNA"/>
</dbReference>
<accession>A0A0F7SW39</accession>
<reference evidence="4" key="1">
    <citation type="submission" date="2014-08" db="EMBL/GenBank/DDBJ databases">
        <authorList>
            <person name="Sharma Rahul"/>
            <person name="Thines Marco"/>
        </authorList>
    </citation>
    <scope>NUCLEOTIDE SEQUENCE</scope>
</reference>
<organism evidence="4">
    <name type="scientific">Phaffia rhodozyma</name>
    <name type="common">Yeast</name>
    <name type="synonym">Xanthophyllomyces dendrorhous</name>
    <dbReference type="NCBI Taxonomy" id="264483"/>
    <lineage>
        <taxon>Eukaryota</taxon>
        <taxon>Fungi</taxon>
        <taxon>Dikarya</taxon>
        <taxon>Basidiomycota</taxon>
        <taxon>Agaricomycotina</taxon>
        <taxon>Tremellomycetes</taxon>
        <taxon>Cystofilobasidiales</taxon>
        <taxon>Mrakiaceae</taxon>
        <taxon>Phaffia</taxon>
    </lineage>
</organism>
<dbReference type="GO" id="GO:0031625">
    <property type="term" value="F:ubiquitin protein ligase binding"/>
    <property type="evidence" value="ECO:0007669"/>
    <property type="project" value="InterPro"/>
</dbReference>
<comment type="similarity">
    <text evidence="1">Belongs to the cullin family.</text>
</comment>
<proteinExistence type="inferred from homology"/>
<evidence type="ECO:0000256" key="2">
    <source>
        <dbReference type="SAM" id="MobiDB-lite"/>
    </source>
</evidence>
<sequence length="300" mass="34070">MSNTPSFAMSSETDKSSRDSAPSPKAPYLDQWNYVERTLDDVLHERPINTKDYINSYTAIHNMCTISTAVLFVDGRPIPMYIKLHQDLQKFFDNHLETIVKPVFSTCAGTDMIRTYLEQRTAFIKITSYILRLFRFLDRCCGPTRLPSDLNGLDLNQIIHTKWKQLIFDPLMSTEGGLNDALQQEIERAVDRSDVQAQSMMKDVVNSLFALTFDIVEPILNRPCTEIDEAVDRHVKESSLDQEGPVAWPWTSDSSSLTVLAVYLNKVLASPPPLSSVVLGSKDLKDCEDNVHQTVMDRKY</sequence>
<feature type="region of interest" description="Disordered" evidence="2">
    <location>
        <begin position="1"/>
        <end position="25"/>
    </location>
</feature>
<feature type="compositionally biased region" description="Polar residues" evidence="2">
    <location>
        <begin position="1"/>
        <end position="11"/>
    </location>
</feature>
<evidence type="ECO:0000259" key="3">
    <source>
        <dbReference type="Pfam" id="PF00888"/>
    </source>
</evidence>
<dbReference type="Gene3D" id="1.20.1310.10">
    <property type="entry name" value="Cullin Repeats"/>
    <property type="match status" value="1"/>
</dbReference>
<dbReference type="InterPro" id="IPR016159">
    <property type="entry name" value="Cullin_repeat-like_dom_sf"/>
</dbReference>
<protein>
    <submittedName>
        <fullName evidence="4">Cullin repeat-like-containing domain</fullName>
    </submittedName>
</protein>
<dbReference type="SUPFAM" id="SSF74788">
    <property type="entry name" value="Cullin repeat-like"/>
    <property type="match status" value="1"/>
</dbReference>
<dbReference type="AlphaFoldDB" id="A0A0F7SW39"/>
<dbReference type="GO" id="GO:0006511">
    <property type="term" value="P:ubiquitin-dependent protein catabolic process"/>
    <property type="evidence" value="ECO:0007669"/>
    <property type="project" value="InterPro"/>
</dbReference>
<dbReference type="InterPro" id="IPR001373">
    <property type="entry name" value="Cullin_N"/>
</dbReference>